<dbReference type="AlphaFoldDB" id="A0A5J5ECM8"/>
<reference evidence="1 2" key="1">
    <citation type="submission" date="2019-09" db="EMBL/GenBank/DDBJ databases">
        <title>Draft genome of the ectomycorrhizal ascomycete Sphaerosporella brunnea.</title>
        <authorList>
            <consortium name="DOE Joint Genome Institute"/>
            <person name="Benucci G.M."/>
            <person name="Marozzi G."/>
            <person name="Antonielli L."/>
            <person name="Sanchez S."/>
            <person name="Marco P."/>
            <person name="Wang X."/>
            <person name="Falini L.B."/>
            <person name="Barry K."/>
            <person name="Haridas S."/>
            <person name="Lipzen A."/>
            <person name="Labutti K."/>
            <person name="Grigoriev I.V."/>
            <person name="Murat C."/>
            <person name="Martin F."/>
            <person name="Albertini E."/>
            <person name="Donnini D."/>
            <person name="Bonito G."/>
        </authorList>
    </citation>
    <scope>NUCLEOTIDE SEQUENCE [LARGE SCALE GENOMIC DNA]</scope>
    <source>
        <strain evidence="1 2">Sb_GMNB300</strain>
    </source>
</reference>
<dbReference type="Proteomes" id="UP000326924">
    <property type="component" value="Unassembled WGS sequence"/>
</dbReference>
<dbReference type="PANTHER" id="PTHR48471:SF1">
    <property type="entry name" value="DDE TNP4 DOMAIN-CONTAINING PROTEIN"/>
    <property type="match status" value="1"/>
</dbReference>
<comment type="caution">
    <text evidence="1">The sequence shown here is derived from an EMBL/GenBank/DDBJ whole genome shotgun (WGS) entry which is preliminary data.</text>
</comment>
<evidence type="ECO:0000313" key="1">
    <source>
        <dbReference type="EMBL" id="KAA8892538.1"/>
    </source>
</evidence>
<accession>A0A5J5ECM8</accession>
<organism evidence="1 2">
    <name type="scientific">Sphaerosporella brunnea</name>
    <dbReference type="NCBI Taxonomy" id="1250544"/>
    <lineage>
        <taxon>Eukaryota</taxon>
        <taxon>Fungi</taxon>
        <taxon>Dikarya</taxon>
        <taxon>Ascomycota</taxon>
        <taxon>Pezizomycotina</taxon>
        <taxon>Pezizomycetes</taxon>
        <taxon>Pezizales</taxon>
        <taxon>Pyronemataceae</taxon>
        <taxon>Sphaerosporella</taxon>
    </lineage>
</organism>
<dbReference type="PANTHER" id="PTHR48471">
    <property type="entry name" value="DDE TNP4 DOMAIN-CONTAINING PROTEIN"/>
    <property type="match status" value="1"/>
</dbReference>
<dbReference type="InParanoid" id="A0A5J5ECM8"/>
<gene>
    <name evidence="1" type="ORF">FN846DRAFT_915360</name>
</gene>
<evidence type="ECO:0008006" key="3">
    <source>
        <dbReference type="Google" id="ProtNLM"/>
    </source>
</evidence>
<name>A0A5J5ECM8_9PEZI</name>
<keyword evidence="2" id="KW-1185">Reference proteome</keyword>
<dbReference type="OrthoDB" id="78198at2759"/>
<proteinExistence type="predicted"/>
<evidence type="ECO:0000313" key="2">
    <source>
        <dbReference type="Proteomes" id="UP000326924"/>
    </source>
</evidence>
<protein>
    <recommendedName>
        <fullName evidence="3">DDE Tnp4 domain-containing protein</fullName>
    </recommendedName>
</protein>
<sequence length="128" mass="14640">MVDFSLEQIFGLTLAVASRYRNWALRILQETLRRFPAAQIRWPSEQECKRLSSLIKRRYPRLRKAIGFVDGCHLPTAEAEDLDLQNAYYNGWCASHFTSNIFVFALDGTLIHATLNAPGSWHDAAVSR</sequence>
<dbReference type="EMBL" id="VXIS01000838">
    <property type="protein sequence ID" value="KAA8892538.1"/>
    <property type="molecule type" value="Genomic_DNA"/>
</dbReference>